<comment type="caution">
    <text evidence="1">The sequence shown here is derived from an EMBL/GenBank/DDBJ whole genome shotgun (WGS) entry which is preliminary data.</text>
</comment>
<reference evidence="1" key="1">
    <citation type="submission" date="2017-07" db="EMBL/GenBank/DDBJ databases">
        <title>Taro Niue Genome Assembly and Annotation.</title>
        <authorList>
            <person name="Atibalentja N."/>
            <person name="Keating K."/>
            <person name="Fields C.J."/>
        </authorList>
    </citation>
    <scope>NUCLEOTIDE SEQUENCE</scope>
    <source>
        <strain evidence="1">Niue_2</strain>
        <tissue evidence="1">Leaf</tissue>
    </source>
</reference>
<evidence type="ECO:0000313" key="1">
    <source>
        <dbReference type="EMBL" id="MQL81293.1"/>
    </source>
</evidence>
<dbReference type="InterPro" id="IPR013785">
    <property type="entry name" value="Aldolase_TIM"/>
</dbReference>
<proteinExistence type="predicted"/>
<dbReference type="Proteomes" id="UP000652761">
    <property type="component" value="Unassembled WGS sequence"/>
</dbReference>
<sequence>MKREVVVGAQQHCLHEILKLRQYKLGVLQGDLVPDHMTFPSRIKVLADHIHEKGLKLVTGTVTRDGRGTRLETADVSEISTSMLFYYVF</sequence>
<accession>A0A843UJP7</accession>
<dbReference type="EMBL" id="NMUH01000559">
    <property type="protein sequence ID" value="MQL81293.1"/>
    <property type="molecule type" value="Genomic_DNA"/>
</dbReference>
<dbReference type="AlphaFoldDB" id="A0A843UJP7"/>
<gene>
    <name evidence="1" type="ORF">Taro_013753</name>
</gene>
<evidence type="ECO:0000313" key="2">
    <source>
        <dbReference type="Proteomes" id="UP000652761"/>
    </source>
</evidence>
<feature type="non-terminal residue" evidence="1">
    <location>
        <position position="89"/>
    </location>
</feature>
<dbReference type="Gene3D" id="3.20.20.70">
    <property type="entry name" value="Aldolase class I"/>
    <property type="match status" value="1"/>
</dbReference>
<protein>
    <submittedName>
        <fullName evidence="1">Uncharacterized protein</fullName>
    </submittedName>
</protein>
<organism evidence="1 2">
    <name type="scientific">Colocasia esculenta</name>
    <name type="common">Wild taro</name>
    <name type="synonym">Arum esculentum</name>
    <dbReference type="NCBI Taxonomy" id="4460"/>
    <lineage>
        <taxon>Eukaryota</taxon>
        <taxon>Viridiplantae</taxon>
        <taxon>Streptophyta</taxon>
        <taxon>Embryophyta</taxon>
        <taxon>Tracheophyta</taxon>
        <taxon>Spermatophyta</taxon>
        <taxon>Magnoliopsida</taxon>
        <taxon>Liliopsida</taxon>
        <taxon>Araceae</taxon>
        <taxon>Aroideae</taxon>
        <taxon>Colocasieae</taxon>
        <taxon>Colocasia</taxon>
    </lineage>
</organism>
<keyword evidence="2" id="KW-1185">Reference proteome</keyword>
<name>A0A843UJP7_COLES</name>